<feature type="compositionally biased region" description="Polar residues" evidence="1">
    <location>
        <begin position="573"/>
        <end position="583"/>
    </location>
</feature>
<feature type="region of interest" description="Disordered" evidence="1">
    <location>
        <begin position="76"/>
        <end position="112"/>
    </location>
</feature>
<feature type="region of interest" description="Disordered" evidence="1">
    <location>
        <begin position="469"/>
        <end position="506"/>
    </location>
</feature>
<keyword evidence="3" id="KW-1185">Reference proteome</keyword>
<gene>
    <name evidence="2" type="ORF">AUEXF2481DRAFT_189748</name>
</gene>
<feature type="compositionally biased region" description="Polar residues" evidence="1">
    <location>
        <begin position="488"/>
        <end position="497"/>
    </location>
</feature>
<dbReference type="GeneID" id="25362384"/>
<organism evidence="2 3">
    <name type="scientific">Aureobasidium subglaciale (strain EXF-2481)</name>
    <name type="common">Aureobasidium pullulans var. subglaciale</name>
    <dbReference type="NCBI Taxonomy" id="1043005"/>
    <lineage>
        <taxon>Eukaryota</taxon>
        <taxon>Fungi</taxon>
        <taxon>Dikarya</taxon>
        <taxon>Ascomycota</taxon>
        <taxon>Pezizomycotina</taxon>
        <taxon>Dothideomycetes</taxon>
        <taxon>Dothideomycetidae</taxon>
        <taxon>Dothideales</taxon>
        <taxon>Saccotheciaceae</taxon>
        <taxon>Aureobasidium</taxon>
    </lineage>
</organism>
<proteinExistence type="predicted"/>
<feature type="compositionally biased region" description="Basic and acidic residues" evidence="1">
    <location>
        <begin position="78"/>
        <end position="87"/>
    </location>
</feature>
<feature type="compositionally biased region" description="Low complexity" evidence="1">
    <location>
        <begin position="559"/>
        <end position="572"/>
    </location>
</feature>
<feature type="compositionally biased region" description="Polar residues" evidence="1">
    <location>
        <begin position="593"/>
        <end position="603"/>
    </location>
</feature>
<feature type="region of interest" description="Disordered" evidence="1">
    <location>
        <begin position="235"/>
        <end position="324"/>
    </location>
</feature>
<feature type="compositionally biased region" description="Polar residues" evidence="1">
    <location>
        <begin position="278"/>
        <end position="297"/>
    </location>
</feature>
<name>A0A074ZMS4_AURSE</name>
<feature type="region of interest" description="Disordered" evidence="1">
    <location>
        <begin position="382"/>
        <end position="421"/>
    </location>
</feature>
<dbReference type="SUPFAM" id="SSF57997">
    <property type="entry name" value="Tropomyosin"/>
    <property type="match status" value="1"/>
</dbReference>
<evidence type="ECO:0000256" key="1">
    <source>
        <dbReference type="SAM" id="MobiDB-lite"/>
    </source>
</evidence>
<reference evidence="2 3" key="1">
    <citation type="journal article" date="2014" name="BMC Genomics">
        <title>Genome sequencing of four Aureobasidium pullulans varieties: biotechnological potential, stress tolerance, and description of new species.</title>
        <authorList>
            <person name="Gostin Ar C."/>
            <person name="Ohm R.A."/>
            <person name="Kogej T."/>
            <person name="Sonjak S."/>
            <person name="Turk M."/>
            <person name="Zajc J."/>
            <person name="Zalar P."/>
            <person name="Grube M."/>
            <person name="Sun H."/>
            <person name="Han J."/>
            <person name="Sharma A."/>
            <person name="Chiniquy J."/>
            <person name="Ngan C.Y."/>
            <person name="Lipzen A."/>
            <person name="Barry K."/>
            <person name="Grigoriev I.V."/>
            <person name="Gunde-Cimerman N."/>
        </authorList>
    </citation>
    <scope>NUCLEOTIDE SEQUENCE [LARGE SCALE GENOMIC DNA]</scope>
    <source>
        <strain evidence="2 3">EXF-2481</strain>
    </source>
</reference>
<feature type="compositionally biased region" description="Polar residues" evidence="1">
    <location>
        <begin position="338"/>
        <end position="354"/>
    </location>
</feature>
<feature type="compositionally biased region" description="Low complexity" evidence="1">
    <location>
        <begin position="263"/>
        <end position="276"/>
    </location>
</feature>
<feature type="compositionally biased region" description="Polar residues" evidence="1">
    <location>
        <begin position="102"/>
        <end position="112"/>
    </location>
</feature>
<feature type="region of interest" description="Disordered" evidence="1">
    <location>
        <begin position="521"/>
        <end position="655"/>
    </location>
</feature>
<accession>A0A074ZMS4</accession>
<feature type="compositionally biased region" description="Acidic residues" evidence="1">
    <location>
        <begin position="546"/>
        <end position="557"/>
    </location>
</feature>
<dbReference type="OrthoDB" id="3918305at2759"/>
<feature type="region of interest" description="Disordered" evidence="1">
    <location>
        <begin position="338"/>
        <end position="358"/>
    </location>
</feature>
<feature type="compositionally biased region" description="Polar residues" evidence="1">
    <location>
        <begin position="611"/>
        <end position="631"/>
    </location>
</feature>
<dbReference type="HOGENOM" id="CLU_428235_0_0_1"/>
<evidence type="ECO:0000313" key="2">
    <source>
        <dbReference type="EMBL" id="KEQ99661.1"/>
    </source>
</evidence>
<sequence length="655" mass="72104">MLRQEKKKEEVDRELAAREKTVKDLQLELERLRQEFGSRSATSCSEEVRLKNEQIKLLKDEKVAAGGRLEKLQQTLEAHSHSAKDTAQKLQQSHSRIERLDQSNTTMQGKIKSLEQSLEASQILKEASDKAHQEALVLQSQTSGNQLNALEVRLNEVESRKCAVESKLSDLERQSSDEVKQLQHELTTLQQGLGDAKIRLKEMDERYTKHEEVIKQKDPEIDKLKQDLANAHTAAIQIPNSQPHEDSENPPTKKSRRVVNRNASSVSKSTSSAISAGDAQTTNGVTQSIQTRGTGSSIFGPFSKSRGDSLDEHGPEGVTHEDEDMLDLDNAVLRFAKTNSRPTTSQSETQNALSLGSKEILDDEEVRLRSQASRTQTVAQLQHQKQILSSSSLSSPISPSDAWRETAQIDAGETQSQDQSGIFQQESYGLGIQNQHESLDFSGETQQQSMDLGTFDDLVVKPHSAFETPLKAGGKNLQGVGRKLTLRPESQTRSQSRPGALPSITTPRLLKASAVLAQQKKVSALSSGPHNFKTGGITKGKRTSVDEAEEEEEEEEAGVYSAPSSSVRGSVSPQKRSASQSTKNNKRQRKDTTTVSLPSTRQRSAIPAPRRSQTTVKSSSQNRGPSASQGAATPAPQRRRSVRNSKSMMIRLRTT</sequence>
<dbReference type="AlphaFoldDB" id="A0A074ZMS4"/>
<dbReference type="Proteomes" id="UP000030641">
    <property type="component" value="Unassembled WGS sequence"/>
</dbReference>
<dbReference type="RefSeq" id="XP_013348438.1">
    <property type="nucleotide sequence ID" value="XM_013492984.1"/>
</dbReference>
<feature type="compositionally biased region" description="Basic and acidic residues" evidence="1">
    <location>
        <begin position="305"/>
        <end position="320"/>
    </location>
</feature>
<dbReference type="EMBL" id="KL584750">
    <property type="protein sequence ID" value="KEQ99661.1"/>
    <property type="molecule type" value="Genomic_DNA"/>
</dbReference>
<protein>
    <submittedName>
        <fullName evidence="2">Uncharacterized protein</fullName>
    </submittedName>
</protein>
<dbReference type="Gene3D" id="1.10.287.1490">
    <property type="match status" value="1"/>
</dbReference>
<feature type="compositionally biased region" description="Low complexity" evidence="1">
    <location>
        <begin position="387"/>
        <end position="400"/>
    </location>
</feature>
<evidence type="ECO:0000313" key="3">
    <source>
        <dbReference type="Proteomes" id="UP000030641"/>
    </source>
</evidence>
<dbReference type="InParanoid" id="A0A074ZMS4"/>